<feature type="binding site" evidence="7">
    <location>
        <position position="92"/>
    </location>
    <ligand>
        <name>[2Fe-2S] cluster</name>
        <dbReference type="ChEBI" id="CHEBI:190135"/>
    </ligand>
</feature>
<accession>A0A9D1Z7C3</accession>
<reference evidence="8" key="1">
    <citation type="journal article" date="2021" name="PeerJ">
        <title>Extensive microbial diversity within the chicken gut microbiome revealed by metagenomics and culture.</title>
        <authorList>
            <person name="Gilroy R."/>
            <person name="Ravi A."/>
            <person name="Getino M."/>
            <person name="Pursley I."/>
            <person name="Horton D.L."/>
            <person name="Alikhan N.F."/>
            <person name="Baker D."/>
            <person name="Gharbi K."/>
            <person name="Hall N."/>
            <person name="Watson M."/>
            <person name="Adriaenssens E.M."/>
            <person name="Foster-Nyarko E."/>
            <person name="Jarju S."/>
            <person name="Secka A."/>
            <person name="Antonio M."/>
            <person name="Oren A."/>
            <person name="Chaudhuri R.R."/>
            <person name="La Ragione R."/>
            <person name="Hildebrand F."/>
            <person name="Pallen M.J."/>
        </authorList>
    </citation>
    <scope>NUCLEOTIDE SEQUENCE</scope>
    <source>
        <strain evidence="8">CHK199-9574</strain>
    </source>
</reference>
<feature type="binding site" evidence="7">
    <location>
        <position position="97"/>
    </location>
    <ligand>
        <name>[2Fe-2S] cluster</name>
        <dbReference type="ChEBI" id="CHEBI:190135"/>
    </ligand>
</feature>
<evidence type="ECO:0000313" key="9">
    <source>
        <dbReference type="Proteomes" id="UP000824135"/>
    </source>
</evidence>
<reference evidence="8" key="2">
    <citation type="submission" date="2021-04" db="EMBL/GenBank/DDBJ databases">
        <authorList>
            <person name="Gilroy R."/>
        </authorList>
    </citation>
    <scope>NUCLEOTIDE SEQUENCE</scope>
    <source>
        <strain evidence="8">CHK199-9574</strain>
    </source>
</reference>
<evidence type="ECO:0000256" key="1">
    <source>
        <dbReference type="ARBA" id="ARBA00010643"/>
    </source>
</evidence>
<comment type="cofactor">
    <cofactor evidence="6">
        <name>[2Fe-2S] cluster</name>
        <dbReference type="ChEBI" id="CHEBI:190135"/>
    </cofactor>
</comment>
<dbReference type="AlphaFoldDB" id="A0A9D1Z7C3"/>
<name>A0A9D1Z7C3_9FIRM</name>
<dbReference type="GO" id="GO:0051537">
    <property type="term" value="F:2 iron, 2 sulfur cluster binding"/>
    <property type="evidence" value="ECO:0007669"/>
    <property type="project" value="UniProtKB-KW"/>
</dbReference>
<evidence type="ECO:0000256" key="3">
    <source>
        <dbReference type="ARBA" id="ARBA00022723"/>
    </source>
</evidence>
<dbReference type="PANTHER" id="PTHR43342:SF1">
    <property type="entry name" value="BIFURCATING [FEFE] HYDROGENASE GAMMA SUBUNIT"/>
    <property type="match status" value="1"/>
</dbReference>
<evidence type="ECO:0000256" key="5">
    <source>
        <dbReference type="ARBA" id="ARBA00023014"/>
    </source>
</evidence>
<dbReference type="CDD" id="cd03064">
    <property type="entry name" value="TRX_Fd_NuoE"/>
    <property type="match status" value="1"/>
</dbReference>
<sequence>MAKKIDVPFNGTKEQEERLKKELENLKKEHGDKGLMIAALQKAQEIYGYLPEAVQQMIADALGVSLAEVYAVATFYAQFSLYPKGQYKIGVCLGTACYVKGSGDVYKKVCETLHIEGGQCTDDLKFSLDATRCIGCCGLAPVLTVNDDVYGKVTPDEVESILAKYGN</sequence>
<dbReference type="EMBL" id="DXCO01000031">
    <property type="protein sequence ID" value="HIY78200.1"/>
    <property type="molecule type" value="Genomic_DNA"/>
</dbReference>
<dbReference type="PANTHER" id="PTHR43342">
    <property type="entry name" value="NADH-QUINONE OXIDOREDUCTASE, E SUBUNIT"/>
    <property type="match status" value="1"/>
</dbReference>
<protein>
    <submittedName>
        <fullName evidence="8">NAD(P)H-dependent oxidoreductase subunit E</fullName>
    </submittedName>
</protein>
<comment type="caution">
    <text evidence="8">The sequence shown here is derived from an EMBL/GenBank/DDBJ whole genome shotgun (WGS) entry which is preliminary data.</text>
</comment>
<dbReference type="Gene3D" id="3.40.30.10">
    <property type="entry name" value="Glutaredoxin"/>
    <property type="match status" value="1"/>
</dbReference>
<dbReference type="Gene3D" id="1.10.10.1590">
    <property type="entry name" value="NADH-quinone oxidoreductase subunit E"/>
    <property type="match status" value="1"/>
</dbReference>
<keyword evidence="2 7" id="KW-0001">2Fe-2S</keyword>
<dbReference type="GO" id="GO:0046872">
    <property type="term" value="F:metal ion binding"/>
    <property type="evidence" value="ECO:0007669"/>
    <property type="project" value="UniProtKB-KW"/>
</dbReference>
<dbReference type="Pfam" id="PF01257">
    <property type="entry name" value="2Fe-2S_thioredx"/>
    <property type="match status" value="1"/>
</dbReference>
<evidence type="ECO:0000313" key="8">
    <source>
        <dbReference type="EMBL" id="HIY78200.1"/>
    </source>
</evidence>
<dbReference type="FunFam" id="1.10.10.1590:FF:000001">
    <property type="entry name" value="NADH-quinone oxidoreductase subunit E"/>
    <property type="match status" value="1"/>
</dbReference>
<keyword evidence="4 7" id="KW-0408">Iron</keyword>
<dbReference type="Proteomes" id="UP000824135">
    <property type="component" value="Unassembled WGS sequence"/>
</dbReference>
<dbReference type="GO" id="GO:0016491">
    <property type="term" value="F:oxidoreductase activity"/>
    <property type="evidence" value="ECO:0007669"/>
    <property type="project" value="InterPro"/>
</dbReference>
<evidence type="ECO:0000256" key="4">
    <source>
        <dbReference type="ARBA" id="ARBA00023004"/>
    </source>
</evidence>
<dbReference type="InterPro" id="IPR042128">
    <property type="entry name" value="NuoE_dom"/>
</dbReference>
<evidence type="ECO:0000256" key="6">
    <source>
        <dbReference type="ARBA" id="ARBA00034078"/>
    </source>
</evidence>
<gene>
    <name evidence="8" type="ORF">H9728_04070</name>
</gene>
<feature type="binding site" evidence="7">
    <location>
        <position position="133"/>
    </location>
    <ligand>
        <name>[2Fe-2S] cluster</name>
        <dbReference type="ChEBI" id="CHEBI:190135"/>
    </ligand>
</feature>
<comment type="cofactor">
    <cofactor evidence="7">
        <name>[2Fe-2S] cluster</name>
        <dbReference type="ChEBI" id="CHEBI:190135"/>
    </cofactor>
    <text evidence="7">Binds 1 [2Fe-2S] cluster.</text>
</comment>
<evidence type="ECO:0000256" key="7">
    <source>
        <dbReference type="PIRSR" id="PIRSR000216-1"/>
    </source>
</evidence>
<keyword evidence="3 7" id="KW-0479">Metal-binding</keyword>
<dbReference type="InterPro" id="IPR036249">
    <property type="entry name" value="Thioredoxin-like_sf"/>
</dbReference>
<dbReference type="InterPro" id="IPR041921">
    <property type="entry name" value="NuoE_N"/>
</dbReference>
<proteinExistence type="inferred from homology"/>
<dbReference type="SUPFAM" id="SSF52833">
    <property type="entry name" value="Thioredoxin-like"/>
    <property type="match status" value="1"/>
</dbReference>
<evidence type="ECO:0000256" key="2">
    <source>
        <dbReference type="ARBA" id="ARBA00022714"/>
    </source>
</evidence>
<dbReference type="InterPro" id="IPR028431">
    <property type="entry name" value="NADP_DH_HndA-like"/>
</dbReference>
<feature type="binding site" evidence="7">
    <location>
        <position position="137"/>
    </location>
    <ligand>
        <name>[2Fe-2S] cluster</name>
        <dbReference type="ChEBI" id="CHEBI:190135"/>
    </ligand>
</feature>
<dbReference type="InterPro" id="IPR002023">
    <property type="entry name" value="NuoE-like"/>
</dbReference>
<dbReference type="PIRSF" id="PIRSF000216">
    <property type="entry name" value="NADH_DH_24kDa"/>
    <property type="match status" value="1"/>
</dbReference>
<organism evidence="8 9">
    <name type="scientific">Candidatus Borkfalkia excrementavium</name>
    <dbReference type="NCBI Taxonomy" id="2838505"/>
    <lineage>
        <taxon>Bacteria</taxon>
        <taxon>Bacillati</taxon>
        <taxon>Bacillota</taxon>
        <taxon>Clostridia</taxon>
        <taxon>Christensenellales</taxon>
        <taxon>Christensenellaceae</taxon>
        <taxon>Candidatus Borkfalkia</taxon>
    </lineage>
</organism>
<comment type="similarity">
    <text evidence="1">Belongs to the complex I 24 kDa subunit family.</text>
</comment>
<keyword evidence="5 7" id="KW-0411">Iron-sulfur</keyword>